<gene>
    <name evidence="3" type="ORF">ENK37_02295</name>
</gene>
<feature type="region of interest" description="Disordered" evidence="1">
    <location>
        <begin position="53"/>
        <end position="91"/>
    </location>
</feature>
<evidence type="ECO:0000256" key="1">
    <source>
        <dbReference type="SAM" id="MobiDB-lite"/>
    </source>
</evidence>
<dbReference type="EMBL" id="DRPZ01000066">
    <property type="protein sequence ID" value="HGY08871.1"/>
    <property type="molecule type" value="Genomic_DNA"/>
</dbReference>
<accession>A0A7C4V5A7</accession>
<evidence type="ECO:0000256" key="2">
    <source>
        <dbReference type="SAM" id="Phobius"/>
    </source>
</evidence>
<protein>
    <submittedName>
        <fullName evidence="3">Uncharacterized protein</fullName>
    </submittedName>
</protein>
<dbReference type="AlphaFoldDB" id="A0A7C4V5A7"/>
<feature type="compositionally biased region" description="Low complexity" evidence="1">
    <location>
        <begin position="68"/>
        <end position="79"/>
    </location>
</feature>
<keyword evidence="2" id="KW-0812">Transmembrane</keyword>
<reference evidence="3" key="1">
    <citation type="journal article" date="2020" name="mSystems">
        <title>Genome- and Community-Level Interaction Insights into Carbon Utilization and Element Cycling Functions of Hydrothermarchaeota in Hydrothermal Sediment.</title>
        <authorList>
            <person name="Zhou Z."/>
            <person name="Liu Y."/>
            <person name="Xu W."/>
            <person name="Pan J."/>
            <person name="Luo Z.H."/>
            <person name="Li M."/>
        </authorList>
    </citation>
    <scope>NUCLEOTIDE SEQUENCE [LARGE SCALE GENOMIC DNA]</scope>
    <source>
        <strain evidence="3">HyVt-570</strain>
    </source>
</reference>
<comment type="caution">
    <text evidence="3">The sequence shown here is derived from an EMBL/GenBank/DDBJ whole genome shotgun (WGS) entry which is preliminary data.</text>
</comment>
<organism evidence="3">
    <name type="scientific">Oceanithermus profundus</name>
    <dbReference type="NCBI Taxonomy" id="187137"/>
    <lineage>
        <taxon>Bacteria</taxon>
        <taxon>Thermotogati</taxon>
        <taxon>Deinococcota</taxon>
        <taxon>Deinococci</taxon>
        <taxon>Thermales</taxon>
        <taxon>Thermaceae</taxon>
        <taxon>Oceanithermus</taxon>
    </lineage>
</organism>
<dbReference type="Proteomes" id="UP000885759">
    <property type="component" value="Unassembled WGS sequence"/>
</dbReference>
<keyword evidence="2" id="KW-1133">Transmembrane helix</keyword>
<sequence>MDAKRKDARNRIFVGFMFVGMGIGWLFDQLVPGLFIGMGVGFIVQALLEDRSRERTTGGDRETAPDQTATTARETPTPAGVSEPSRATGAPPDIETVWARITAHQGEVFQLAKGAGFTYEVVGNAVVPSTAKVKIQKSQFAKALEHVPFKKVTDVPDSVFGPSYVYAILMDPRIRDGDW</sequence>
<keyword evidence="2" id="KW-0472">Membrane</keyword>
<evidence type="ECO:0000313" key="3">
    <source>
        <dbReference type="EMBL" id="HGY08871.1"/>
    </source>
</evidence>
<name>A0A7C4V5A7_9DEIN</name>
<proteinExistence type="predicted"/>
<feature type="compositionally biased region" description="Basic and acidic residues" evidence="1">
    <location>
        <begin position="53"/>
        <end position="64"/>
    </location>
</feature>
<feature type="transmembrane region" description="Helical" evidence="2">
    <location>
        <begin position="12"/>
        <end position="27"/>
    </location>
</feature>